<dbReference type="Gene3D" id="2.60.40.1930">
    <property type="match status" value="1"/>
</dbReference>
<dbReference type="InterPro" id="IPR041246">
    <property type="entry name" value="Bact_MG10"/>
</dbReference>
<feature type="domain" description="Alpha-2-macroglobulin bait region" evidence="4">
    <location>
        <begin position="1046"/>
        <end position="1229"/>
    </location>
</feature>
<dbReference type="PANTHER" id="PTHR40094:SF1">
    <property type="entry name" value="UBIQUITIN DOMAIN-CONTAINING PROTEIN"/>
    <property type="match status" value="1"/>
</dbReference>
<evidence type="ECO:0000256" key="1">
    <source>
        <dbReference type="ARBA" id="ARBA00010556"/>
    </source>
</evidence>
<dbReference type="EMBL" id="CP027669">
    <property type="protein sequence ID" value="AVO43224.1"/>
    <property type="molecule type" value="Genomic_DNA"/>
</dbReference>
<dbReference type="Pfam" id="PF01835">
    <property type="entry name" value="MG2"/>
    <property type="match status" value="1"/>
</dbReference>
<dbReference type="RefSeq" id="WP_106448199.1">
    <property type="nucleotide sequence ID" value="NZ_CP027669.1"/>
</dbReference>
<evidence type="ECO:0000256" key="3">
    <source>
        <dbReference type="SAM" id="SignalP"/>
    </source>
</evidence>
<dbReference type="Pfam" id="PF17973">
    <property type="entry name" value="bMG10"/>
    <property type="match status" value="1"/>
</dbReference>
<gene>
    <name evidence="6" type="ORF">C6571_11535</name>
</gene>
<dbReference type="Pfam" id="PF07703">
    <property type="entry name" value="A2M_BRD"/>
    <property type="match status" value="1"/>
</dbReference>
<dbReference type="Pfam" id="PF11974">
    <property type="entry name" value="bMG3"/>
    <property type="match status" value="1"/>
</dbReference>
<organism evidence="6 7">
    <name type="scientific">Simplicispira suum</name>
    <dbReference type="NCBI Taxonomy" id="2109915"/>
    <lineage>
        <taxon>Bacteria</taxon>
        <taxon>Pseudomonadati</taxon>
        <taxon>Pseudomonadota</taxon>
        <taxon>Betaproteobacteria</taxon>
        <taxon>Burkholderiales</taxon>
        <taxon>Comamonadaceae</taxon>
        <taxon>Simplicispira</taxon>
    </lineage>
</organism>
<dbReference type="SMART" id="SM01359">
    <property type="entry name" value="A2M_N_2"/>
    <property type="match status" value="1"/>
</dbReference>
<feature type="chain" id="PRO_5015410447" evidence="3">
    <location>
        <begin position="18"/>
        <end position="2004"/>
    </location>
</feature>
<evidence type="ECO:0000259" key="4">
    <source>
        <dbReference type="SMART" id="SM01359"/>
    </source>
</evidence>
<keyword evidence="7" id="KW-1185">Reference proteome</keyword>
<feature type="domain" description="Alpha-2-macroglobulin" evidence="5">
    <location>
        <begin position="1287"/>
        <end position="1377"/>
    </location>
</feature>
<reference evidence="6 7" key="1">
    <citation type="submission" date="2018-03" db="EMBL/GenBank/DDBJ databases">
        <title>Genome sequencing of Simplicispira sp.</title>
        <authorList>
            <person name="Kim S.-J."/>
            <person name="Heo J."/>
            <person name="Kwon S.-W."/>
        </authorList>
    </citation>
    <scope>NUCLEOTIDE SEQUENCE [LARGE SCALE GENOMIC DNA]</scope>
    <source>
        <strain evidence="6 7">SC1-8</strain>
    </source>
</reference>
<keyword evidence="3" id="KW-0732">Signal</keyword>
<proteinExistence type="inferred from homology"/>
<comment type="similarity">
    <text evidence="1">Belongs to the protease inhibitor I39 (alpha-2-macroglobulin) family. Bacterial alpha-2-macroglobulin subfamily.</text>
</comment>
<evidence type="ECO:0000259" key="5">
    <source>
        <dbReference type="SMART" id="SM01360"/>
    </source>
</evidence>
<dbReference type="InterPro" id="IPR001599">
    <property type="entry name" value="Macroglobln_a2"/>
</dbReference>
<dbReference type="Pfam" id="PF00207">
    <property type="entry name" value="A2M"/>
    <property type="match status" value="1"/>
</dbReference>
<protein>
    <submittedName>
        <fullName evidence="6">Alpha-2-macroglobulin</fullName>
    </submittedName>
</protein>
<dbReference type="InterPro" id="IPR051802">
    <property type="entry name" value="YfhM-like"/>
</dbReference>
<evidence type="ECO:0000313" key="7">
    <source>
        <dbReference type="Proteomes" id="UP000239326"/>
    </source>
</evidence>
<evidence type="ECO:0000256" key="2">
    <source>
        <dbReference type="SAM" id="MobiDB-lite"/>
    </source>
</evidence>
<accession>A0A2S0N4Z0</accession>
<dbReference type="InterPro" id="IPR021868">
    <property type="entry name" value="Alpha_2_Macroglob_MG3"/>
</dbReference>
<dbReference type="GO" id="GO:0004866">
    <property type="term" value="F:endopeptidase inhibitor activity"/>
    <property type="evidence" value="ECO:0007669"/>
    <property type="project" value="InterPro"/>
</dbReference>
<evidence type="ECO:0000313" key="6">
    <source>
        <dbReference type="EMBL" id="AVO43224.1"/>
    </source>
</evidence>
<feature type="region of interest" description="Disordered" evidence="2">
    <location>
        <begin position="1782"/>
        <end position="1801"/>
    </location>
</feature>
<feature type="signal peptide" evidence="3">
    <location>
        <begin position="1"/>
        <end position="17"/>
    </location>
</feature>
<name>A0A2S0N4Z0_9BURK</name>
<dbReference type="PANTHER" id="PTHR40094">
    <property type="entry name" value="ALPHA-2-MACROGLOBULIN HOMOLOG"/>
    <property type="match status" value="1"/>
</dbReference>
<dbReference type="OrthoDB" id="9767116at2"/>
<sequence>MRIAVWGLALLAASAQALQTSRFSPQGEVASVRQVVARFDAPAVQFGDPKAPAPFAITCSDAAASQGSGRWISEREWVFDFAQHLPPGVRCTAQANSELKSPSGAEWKGAKSYEFNSGGPLVELVRPRTWQELDEEQYFVLQFSGPATLASVKASVWCSMEGVGERIPVRLIEGAQREELLKALRLDKEAAKAPLAVATLACNRRLTAGSKLQLVVGKGLSTPSGVVTKVEKRFGYTVREAFTAELRCERENAQAACLPIRPMTVAFSAPVPYKLASALRLRGPHETQKPVFDGDDQATPPKGDTLVGSVRFAPPFAEATAYSLELPKDFADAAGRTLANASMFPLAVATGAMPPLAKFAAAPFGIVERFAEGPNGPALLPITLRKVEPALRVQALGPAPGAAGAQMATLTPQTDADIIAWYRRVQYYDRSEVTRKQARRDARGALPPVLKDGDKNYLQTRMVSLLAGLPGARSIALPQADAADPRPFEVVGVPLSPGFHVLEVASPVLGASLLAPEYGAKRTMYVRTSALVTNLAVHFKLGRENALAWVTSLDKGKVVEGAKVQVSGCDGRLLAEGVTDAQGRAPITGLPTSAPICDDRQDDYSTAEGYFVSVRHTDGDGVADMAFTWSEWQRGIEPWRFNVPTSSDAERDQRAHTVFDRTLLRAGETVSMKHFLRAETAAGFALSESEPTELLVTHVGSGQQFIQPLVWRSTATGGRSAQSEFAVPPAAKLGVYSVELRGKGGQGQSLASGQFRVEAFRLPVLEGRVGPQQKGALVNLRKLPVDVQVNYVSGGPAARLPVRVSALVRGKSLSFADYDEFTFSPPRQRDAQNAQQGMAEDEDESGAPSTSASDSRIIADKLPLTLDAKGGGHLTLDPVPRAASAQELVIEATYADPSGEVQTLRSSRTLWPAGVVAGIKTEGWVSSGSKARFQVLALSPDGKPLAAVPLQVQAVARTTTSSRKRIVGGFYSYDNHTETHDLGTLCTGKSDARGLLLCEARLDEVGEIELVATARDKDGNTFDAASSVWVSRAGEQWFGGQNHDRVDVLPERRSYQPGETARLQVRMPFREATALVAVEREGIIETQVMKLSGKDPSVSLKVQPHWGPNVYISVLALRGRLHEVPWYSFFTWGYKAPREWWGAFWYDGKQYQLPTALVDLSKPAFRFGMAEIKVGAAAHRIDVKVAADKASYSVRGKAQVTITALLPDGKPAANAEVALAAVDEALLELMPNTSWNLLGAMLQRRAWGVQTATAQMEIIGRRHYGKKAAAPGGGGGRAPTRELLDTLLLWQPVVKLDDKGQAQVTVPLNDALTSFRIVAVADAEVGLFGTGSTTIRSTQDLQIISGLPPLVREGDQFRAQITLRNTTAKAMKVGVAPRATLLEIKSQTVDIPAGEARELAWSVTAPEQLGQTRAQSLLWEIEAHDTLGGARDALKAQQRIVPAVPVSVQQGTLVQLDGSYELPVAPPPTALPGRGGISLAVQPKLAEGLPGVRDWWARYPYSCLEQLASKAIGMDDAAAWRALMARVPTYLDEDGLANYFPPRAGETRRGSDTLTAFLISAADEAAKLDPSMGLPDAVRAPMEHALVAFVEGKIARKFWSPREDLPMRKLAAIEALSRSGKAQARMLSSITIAPNQWPTHAVIDWLRILRRVPGIANQAARLQEAEQILHSRLNYQGTRVAFSTEQQDSWWWLMQGSDVNAARLLLTVMDDPAWQSELPRLVTGFIARQQGGAWHTTTANLWGALALRSFSAKFERTPVAGSTQASLGSETAKVDWTKVTRRKSTDAAGAPHQASAFGAPSAPGMLSGNTMFLPWPKAGGQTLAVTHQGTGKPWLTVQSLAAVPRTAPLDAGYRVRRTVEAVEQADKSLPAGQYSRGDVLRVTLEVDASANMTWVAITDPIPGGATILGSGLGRDSEIATQGEKRSGNGWMAFEERSFESFRSYYEYLPEGKVKLQYTIRLNNAGSFALPPTRVEALYAPEMFGESPNAPVKVVQGKVENASEK</sequence>
<dbReference type="KEGG" id="simp:C6571_11535"/>
<dbReference type="InterPro" id="IPR002890">
    <property type="entry name" value="MG2"/>
</dbReference>
<feature type="region of interest" description="Disordered" evidence="2">
    <location>
        <begin position="824"/>
        <end position="854"/>
    </location>
</feature>
<dbReference type="Proteomes" id="UP000239326">
    <property type="component" value="Chromosome"/>
</dbReference>
<dbReference type="InterPro" id="IPR011625">
    <property type="entry name" value="A2M_N_BRD"/>
</dbReference>
<dbReference type="SMART" id="SM01360">
    <property type="entry name" value="A2M"/>
    <property type="match status" value="1"/>
</dbReference>